<dbReference type="Proteomes" id="UP000774130">
    <property type="component" value="Unassembled WGS sequence"/>
</dbReference>
<evidence type="ECO:0000313" key="1">
    <source>
        <dbReference type="EMBL" id="MBV7391085.1"/>
    </source>
</evidence>
<keyword evidence="2" id="KW-1185">Reference proteome</keyword>
<proteinExistence type="predicted"/>
<comment type="caution">
    <text evidence="1">The sequence shown here is derived from an EMBL/GenBank/DDBJ whole genome shotgun (WGS) entry which is preliminary data.</text>
</comment>
<reference evidence="1 2" key="1">
    <citation type="submission" date="2021-06" db="EMBL/GenBank/DDBJ databases">
        <title>Enterococcus alishanensis sp. nov., a novel lactic acid bacterium isolated from fresh coffee beans.</title>
        <authorList>
            <person name="Chen Y.-S."/>
        </authorList>
    </citation>
    <scope>NUCLEOTIDE SEQUENCE [LARGE SCALE GENOMIC DNA]</scope>
    <source>
        <strain evidence="1 2">ALS3</strain>
    </source>
</reference>
<name>A0ABS6TDU3_9ENTE</name>
<accession>A0ABS6TDU3</accession>
<sequence length="118" mass="13598">MLSLDSLTNDAKYLVSSMYKEYVSRRKDKIPKKQAISFNSVKVIHETLMKEWTLEDTLFTCRELRKKDFITGLDYSENSMIMISLSTDAIALMESKFKDDAGKALDFAIKIKSLIPFI</sequence>
<dbReference type="EMBL" id="JAHUZB010000003">
    <property type="protein sequence ID" value="MBV7391085.1"/>
    <property type="molecule type" value="Genomic_DNA"/>
</dbReference>
<evidence type="ECO:0000313" key="2">
    <source>
        <dbReference type="Proteomes" id="UP000774130"/>
    </source>
</evidence>
<protein>
    <submittedName>
        <fullName evidence="1">Uncharacterized protein</fullName>
    </submittedName>
</protein>
<dbReference type="RefSeq" id="WP_218326118.1">
    <property type="nucleotide sequence ID" value="NZ_JAHUZB010000003.1"/>
</dbReference>
<gene>
    <name evidence="1" type="ORF">KUA55_10365</name>
</gene>
<organism evidence="1 2">
    <name type="scientific">Enterococcus alishanensis</name>
    <dbReference type="NCBI Taxonomy" id="1303817"/>
    <lineage>
        <taxon>Bacteria</taxon>
        <taxon>Bacillati</taxon>
        <taxon>Bacillota</taxon>
        <taxon>Bacilli</taxon>
        <taxon>Lactobacillales</taxon>
        <taxon>Enterococcaceae</taxon>
        <taxon>Enterococcus</taxon>
    </lineage>
</organism>